<comment type="caution">
    <text evidence="1">The sequence shown here is derived from an EMBL/GenBank/DDBJ whole genome shotgun (WGS) entry which is preliminary data.</text>
</comment>
<reference evidence="1" key="1">
    <citation type="journal article" date="2021" name="Nat. Commun.">
        <title>Genetic determinants of endophytism in the Arabidopsis root mycobiome.</title>
        <authorList>
            <person name="Mesny F."/>
            <person name="Miyauchi S."/>
            <person name="Thiergart T."/>
            <person name="Pickel B."/>
            <person name="Atanasova L."/>
            <person name="Karlsson M."/>
            <person name="Huettel B."/>
            <person name="Barry K.W."/>
            <person name="Haridas S."/>
            <person name="Chen C."/>
            <person name="Bauer D."/>
            <person name="Andreopoulos W."/>
            <person name="Pangilinan J."/>
            <person name="LaButti K."/>
            <person name="Riley R."/>
            <person name="Lipzen A."/>
            <person name="Clum A."/>
            <person name="Drula E."/>
            <person name="Henrissat B."/>
            <person name="Kohler A."/>
            <person name="Grigoriev I.V."/>
            <person name="Martin F.M."/>
            <person name="Hacquard S."/>
        </authorList>
    </citation>
    <scope>NUCLEOTIDE SEQUENCE</scope>
    <source>
        <strain evidence="1">MPI-SDFR-AT-0117</strain>
    </source>
</reference>
<dbReference type="Proteomes" id="UP000770015">
    <property type="component" value="Unassembled WGS sequence"/>
</dbReference>
<evidence type="ECO:0000313" key="2">
    <source>
        <dbReference type="Proteomes" id="UP000770015"/>
    </source>
</evidence>
<protein>
    <submittedName>
        <fullName evidence="1">Uncharacterized protein</fullName>
    </submittedName>
</protein>
<organism evidence="1 2">
    <name type="scientific">Plectosphaerella plurivora</name>
    <dbReference type="NCBI Taxonomy" id="936078"/>
    <lineage>
        <taxon>Eukaryota</taxon>
        <taxon>Fungi</taxon>
        <taxon>Dikarya</taxon>
        <taxon>Ascomycota</taxon>
        <taxon>Pezizomycotina</taxon>
        <taxon>Sordariomycetes</taxon>
        <taxon>Hypocreomycetidae</taxon>
        <taxon>Glomerellales</taxon>
        <taxon>Plectosphaerellaceae</taxon>
        <taxon>Plectosphaerella</taxon>
    </lineage>
</organism>
<dbReference type="EMBL" id="JAGSXJ010000003">
    <property type="protein sequence ID" value="KAH6693779.1"/>
    <property type="molecule type" value="Genomic_DNA"/>
</dbReference>
<evidence type="ECO:0000313" key="1">
    <source>
        <dbReference type="EMBL" id="KAH6693779.1"/>
    </source>
</evidence>
<keyword evidence="2" id="KW-1185">Reference proteome</keyword>
<name>A0A9P8VHV6_9PEZI</name>
<accession>A0A9P8VHV6</accession>
<dbReference type="OrthoDB" id="3565018at2759"/>
<gene>
    <name evidence="1" type="ORF">F5X68DRAFT_199675</name>
</gene>
<sequence>MRRCRVGPFDQQAYLASAREWQVKLISESGPQVAGVVTKCLTDFGFGQRPRFSDPKFRETIYKEVVEPLVRYRENWATASEN</sequence>
<proteinExistence type="predicted"/>
<dbReference type="AlphaFoldDB" id="A0A9P8VHV6"/>